<evidence type="ECO:0000313" key="4">
    <source>
        <dbReference type="Proteomes" id="UP000653454"/>
    </source>
</evidence>
<dbReference type="AlphaFoldDB" id="A0A8S4DWR0"/>
<keyword evidence="2" id="KW-0732">Signal</keyword>
<feature type="region of interest" description="Disordered" evidence="1">
    <location>
        <begin position="48"/>
        <end position="92"/>
    </location>
</feature>
<evidence type="ECO:0000256" key="2">
    <source>
        <dbReference type="SAM" id="SignalP"/>
    </source>
</evidence>
<name>A0A8S4DWR0_PLUXY</name>
<organism evidence="3 4">
    <name type="scientific">Plutella xylostella</name>
    <name type="common">Diamondback moth</name>
    <name type="synonym">Plutella maculipennis</name>
    <dbReference type="NCBI Taxonomy" id="51655"/>
    <lineage>
        <taxon>Eukaryota</taxon>
        <taxon>Metazoa</taxon>
        <taxon>Ecdysozoa</taxon>
        <taxon>Arthropoda</taxon>
        <taxon>Hexapoda</taxon>
        <taxon>Insecta</taxon>
        <taxon>Pterygota</taxon>
        <taxon>Neoptera</taxon>
        <taxon>Endopterygota</taxon>
        <taxon>Lepidoptera</taxon>
        <taxon>Glossata</taxon>
        <taxon>Ditrysia</taxon>
        <taxon>Yponomeutoidea</taxon>
        <taxon>Plutellidae</taxon>
        <taxon>Plutella</taxon>
    </lineage>
</organism>
<accession>A0A8S4DWR0</accession>
<dbReference type="EMBL" id="CAJHNJ030000010">
    <property type="protein sequence ID" value="CAG9107622.1"/>
    <property type="molecule type" value="Genomic_DNA"/>
</dbReference>
<evidence type="ECO:0000313" key="3">
    <source>
        <dbReference type="EMBL" id="CAG9107622.1"/>
    </source>
</evidence>
<evidence type="ECO:0000256" key="1">
    <source>
        <dbReference type="SAM" id="MobiDB-lite"/>
    </source>
</evidence>
<feature type="compositionally biased region" description="Low complexity" evidence="1">
    <location>
        <begin position="48"/>
        <end position="81"/>
    </location>
</feature>
<comment type="caution">
    <text evidence="3">The sequence shown here is derived from an EMBL/GenBank/DDBJ whole genome shotgun (WGS) entry which is preliminary data.</text>
</comment>
<feature type="compositionally biased region" description="Polar residues" evidence="1">
    <location>
        <begin position="82"/>
        <end position="92"/>
    </location>
</feature>
<dbReference type="Proteomes" id="UP000653454">
    <property type="component" value="Unassembled WGS sequence"/>
</dbReference>
<feature type="chain" id="PRO_5035850633" evidence="2">
    <location>
        <begin position="16"/>
        <end position="367"/>
    </location>
</feature>
<reference evidence="3" key="1">
    <citation type="submission" date="2020-11" db="EMBL/GenBank/DDBJ databases">
        <authorList>
            <person name="Whiteford S."/>
        </authorList>
    </citation>
    <scope>NUCLEOTIDE SEQUENCE</scope>
</reference>
<sequence>MYKIILSCLLYSAHAATYQQRYTTGQYPTYSTIANLYEQNPLRTASFSNDNSAYSSSRYPNYNPSGGSYTTSSYGSRDSYSNQNSYNQGGYQGSYNEAGYNQGGYNQGGYSNNQGGYSNNYNTGLYGSGVTGRYGEGYSSYEMPFMSNMGGYCTNRSPQNGIFVDSLMGMWYGVEVVQHLAGDSFVDTSYTCIVIHIAEPAEQPSSENPVFHVQHIKAKFRQEYRHLRLLWDEAGETTEYSLYFRNDSAGYWQVLDAQNGTLAARSNYQQFSGTIQVLKAVNDHMVLNFCQEPVNNRPAQLYSVLFSREPGRMARWEKESVHNMLQNKKLSTASRRLVCGNGGSRPATGILFSILTCVLACIVSVAS</sequence>
<protein>
    <submittedName>
        <fullName evidence="3">(diamondback moth) hypothetical protein</fullName>
    </submittedName>
</protein>
<gene>
    <name evidence="3" type="ORF">PLXY2_LOCUS4036</name>
</gene>
<proteinExistence type="predicted"/>
<feature type="signal peptide" evidence="2">
    <location>
        <begin position="1"/>
        <end position="15"/>
    </location>
</feature>
<keyword evidence="4" id="KW-1185">Reference proteome</keyword>